<dbReference type="InterPro" id="IPR051057">
    <property type="entry name" value="PI-PLC_domain"/>
</dbReference>
<dbReference type="InterPro" id="IPR017946">
    <property type="entry name" value="PLC-like_Pdiesterase_TIM-brl"/>
</dbReference>
<dbReference type="PROSITE" id="PS50007">
    <property type="entry name" value="PIPLC_X_DOMAIN"/>
    <property type="match status" value="1"/>
</dbReference>
<gene>
    <name evidence="2" type="ORF">TVY486_0202050</name>
</gene>
<dbReference type="SUPFAM" id="SSF51695">
    <property type="entry name" value="PLC-like phosphodiesterases"/>
    <property type="match status" value="1"/>
</dbReference>
<dbReference type="CDD" id="cd08587">
    <property type="entry name" value="PI-PLCXDc_like"/>
    <property type="match status" value="1"/>
</dbReference>
<dbReference type="Gene3D" id="3.20.20.190">
    <property type="entry name" value="Phosphatidylinositol (PI) phosphodiesterase"/>
    <property type="match status" value="1"/>
</dbReference>
<keyword evidence="2" id="KW-0456">Lyase</keyword>
<dbReference type="EMBL" id="HE573018">
    <property type="protein sequence ID" value="CCC46794.1"/>
    <property type="molecule type" value="Genomic_DNA"/>
</dbReference>
<dbReference type="SMART" id="SM00148">
    <property type="entry name" value="PLCXc"/>
    <property type="match status" value="1"/>
</dbReference>
<sequence length="392" mass="43908">MYSGDDVSVYSMAQKSTTGQWFPHSWMNDLSSYIGHLPITQIFLPGAHNAATSGIHKGSPLGLDAYGAGSDGKVKVITTPQVRNRSVSSKWAKCQDMTVLQLLQGGVRYLDLRISVGLEGDHRLYLTHYHTSITLLELLHQVRDFLNTPESVNEIIVLDFQHIYGVRDKGERLRFVRDLSTLEEFYITTEAPLTTTVKEIWRRSVKQRVFLVVKFEIPHPAARLRGGVIRSPWQDSMSLRRLVANLNEVLLVALEEEEATNKAPDKLFVTQAICTPTMGTVCCGAFCKYCGAPKSLKQVAQRVNSKLLEWFYALNVRGEVGKEKIELRHDVNVHGNILMLDFVDIGRCFSEDGQQMDAVGLCVYLNMSNESRYALNDEDTDMDGSTLGSDSG</sequence>
<dbReference type="PANTHER" id="PTHR13593">
    <property type="match status" value="1"/>
</dbReference>
<organism evidence="2">
    <name type="scientific">Trypanosoma vivax (strain Y486)</name>
    <dbReference type="NCBI Taxonomy" id="1055687"/>
    <lineage>
        <taxon>Eukaryota</taxon>
        <taxon>Discoba</taxon>
        <taxon>Euglenozoa</taxon>
        <taxon>Kinetoplastea</taxon>
        <taxon>Metakinetoplastina</taxon>
        <taxon>Trypanosomatida</taxon>
        <taxon>Trypanosomatidae</taxon>
        <taxon>Trypanosoma</taxon>
        <taxon>Duttonella</taxon>
    </lineage>
</organism>
<evidence type="ECO:0000259" key="1">
    <source>
        <dbReference type="SMART" id="SM00148"/>
    </source>
</evidence>
<dbReference type="GO" id="GO:0047396">
    <property type="term" value="F:glycosylphosphatidylinositol diacylglycerol-lyase activity"/>
    <property type="evidence" value="ECO:0007669"/>
    <property type="project" value="UniProtKB-EC"/>
</dbReference>
<reference evidence="2" key="1">
    <citation type="journal article" date="2012" name="Proc. Natl. Acad. Sci. U.S.A.">
        <title>Antigenic diversity is generated by distinct evolutionary mechanisms in African trypanosome species.</title>
        <authorList>
            <person name="Jackson A.P."/>
            <person name="Berry A."/>
            <person name="Aslett M."/>
            <person name="Allison H.C."/>
            <person name="Burton P."/>
            <person name="Vavrova-Anderson J."/>
            <person name="Brown R."/>
            <person name="Browne H."/>
            <person name="Corton N."/>
            <person name="Hauser H."/>
            <person name="Gamble J."/>
            <person name="Gilderthorp R."/>
            <person name="Marcello L."/>
            <person name="McQuillan J."/>
            <person name="Otto T.D."/>
            <person name="Quail M.A."/>
            <person name="Sanders M.J."/>
            <person name="van Tonder A."/>
            <person name="Ginger M.L."/>
            <person name="Field M.C."/>
            <person name="Barry J.D."/>
            <person name="Hertz-Fowler C."/>
            <person name="Berriman M."/>
        </authorList>
    </citation>
    <scope>NUCLEOTIDE SEQUENCE</scope>
    <source>
        <strain evidence="2">Y486</strain>
    </source>
</reference>
<dbReference type="InterPro" id="IPR000909">
    <property type="entry name" value="PLipase_C_PInositol-sp_X_dom"/>
</dbReference>
<dbReference type="GO" id="GO:0008081">
    <property type="term" value="F:phosphoric diester hydrolase activity"/>
    <property type="evidence" value="ECO:0007669"/>
    <property type="project" value="InterPro"/>
</dbReference>
<protein>
    <submittedName>
        <fullName evidence="2">Putative glycosylphosphatidylinositol-specific phospholipase C</fullName>
        <ecNumber evidence="2">4.6.1.14</ecNumber>
    </submittedName>
</protein>
<dbReference type="GO" id="GO:0006629">
    <property type="term" value="P:lipid metabolic process"/>
    <property type="evidence" value="ECO:0007669"/>
    <property type="project" value="InterPro"/>
</dbReference>
<dbReference type="PANTHER" id="PTHR13593:SF113">
    <property type="entry name" value="SI:DKEY-266F7.9"/>
    <property type="match status" value="1"/>
</dbReference>
<evidence type="ECO:0000313" key="2">
    <source>
        <dbReference type="EMBL" id="CCC46794.1"/>
    </source>
</evidence>
<accession>G0TS69</accession>
<name>G0TS69_TRYVY</name>
<dbReference type="VEuPathDB" id="TriTrypDB:TvY486_0202050"/>
<proteinExistence type="predicted"/>
<dbReference type="AlphaFoldDB" id="G0TS69"/>
<feature type="domain" description="Phosphatidylinositol-specific phospholipase C X" evidence="1">
    <location>
        <begin position="33"/>
        <end position="214"/>
    </location>
</feature>
<dbReference type="EC" id="4.6.1.14" evidence="2"/>